<feature type="transmembrane region" description="Helical" evidence="1">
    <location>
        <begin position="125"/>
        <end position="147"/>
    </location>
</feature>
<dbReference type="HOGENOM" id="CLU_035509_10_5_1"/>
<dbReference type="Pfam" id="PF20151">
    <property type="entry name" value="DUF6533"/>
    <property type="match status" value="1"/>
</dbReference>
<feature type="transmembrane region" description="Helical" evidence="1">
    <location>
        <begin position="167"/>
        <end position="185"/>
    </location>
</feature>
<keyword evidence="1" id="KW-1133">Transmembrane helix</keyword>
<gene>
    <name evidence="3" type="ORF">GALMADRAFT_137227</name>
</gene>
<accession>A0A067T868</accession>
<dbReference type="OrthoDB" id="3206101at2759"/>
<evidence type="ECO:0000313" key="3">
    <source>
        <dbReference type="EMBL" id="KDR79385.1"/>
    </source>
</evidence>
<dbReference type="InterPro" id="IPR045340">
    <property type="entry name" value="DUF6533"/>
</dbReference>
<evidence type="ECO:0000259" key="2">
    <source>
        <dbReference type="Pfam" id="PF20151"/>
    </source>
</evidence>
<feature type="transmembrane region" description="Helical" evidence="1">
    <location>
        <begin position="206"/>
        <end position="226"/>
    </location>
</feature>
<dbReference type="STRING" id="685588.A0A067T868"/>
<evidence type="ECO:0000256" key="1">
    <source>
        <dbReference type="SAM" id="Phobius"/>
    </source>
</evidence>
<feature type="transmembrane region" description="Helical" evidence="1">
    <location>
        <begin position="232"/>
        <end position="251"/>
    </location>
</feature>
<keyword evidence="4" id="KW-1185">Reference proteome</keyword>
<sequence>MKEAHLWRARALQDDVFGRNVSSLGALVWLIWECIITGYNEYQHIWRGPMNRVKLLYLFSRYLAICAQVANTYIVFFPLSILPVPRDECQIWLIFLTVCACLLLAALDLVIMLRVYALYNRSLKLGLFLAFLLLIQAAVVTACTRITVPHVPFGPSCDALETPADVIYFMATVVFSQTVLLILTVRKRKVAFGQSPLIDLVVRDGAWVFVLIVSMFVAIIPYSFIVQVFKPHIIFVWPITLLSVTACRLILNMQKITVSPVAGQFSGQASTNTNIAFTSYIDFNDEGSPPSTLNSRARTPVNLDLQVITLDELGTS</sequence>
<dbReference type="Proteomes" id="UP000027222">
    <property type="component" value="Unassembled WGS sequence"/>
</dbReference>
<feature type="transmembrane region" description="Helical" evidence="1">
    <location>
        <begin position="91"/>
        <end position="113"/>
    </location>
</feature>
<keyword evidence="1" id="KW-0812">Transmembrane</keyword>
<name>A0A067T868_GALM3</name>
<organism evidence="3 4">
    <name type="scientific">Galerina marginata (strain CBS 339.88)</name>
    <dbReference type="NCBI Taxonomy" id="685588"/>
    <lineage>
        <taxon>Eukaryota</taxon>
        <taxon>Fungi</taxon>
        <taxon>Dikarya</taxon>
        <taxon>Basidiomycota</taxon>
        <taxon>Agaricomycotina</taxon>
        <taxon>Agaricomycetes</taxon>
        <taxon>Agaricomycetidae</taxon>
        <taxon>Agaricales</taxon>
        <taxon>Agaricineae</taxon>
        <taxon>Strophariaceae</taxon>
        <taxon>Galerina</taxon>
    </lineage>
</organism>
<feature type="domain" description="DUF6533" evidence="2">
    <location>
        <begin position="23"/>
        <end position="65"/>
    </location>
</feature>
<evidence type="ECO:0000313" key="4">
    <source>
        <dbReference type="Proteomes" id="UP000027222"/>
    </source>
</evidence>
<protein>
    <recommendedName>
        <fullName evidence="2">DUF6533 domain-containing protein</fullName>
    </recommendedName>
</protein>
<feature type="transmembrane region" description="Helical" evidence="1">
    <location>
        <begin position="59"/>
        <end position="79"/>
    </location>
</feature>
<dbReference type="AlphaFoldDB" id="A0A067T868"/>
<keyword evidence="1" id="KW-0472">Membrane</keyword>
<proteinExistence type="predicted"/>
<dbReference type="EMBL" id="KL142373">
    <property type="protein sequence ID" value="KDR79385.1"/>
    <property type="molecule type" value="Genomic_DNA"/>
</dbReference>
<reference evidence="4" key="1">
    <citation type="journal article" date="2014" name="Proc. Natl. Acad. Sci. U.S.A.">
        <title>Extensive sampling of basidiomycete genomes demonstrates inadequacy of the white-rot/brown-rot paradigm for wood decay fungi.</title>
        <authorList>
            <person name="Riley R."/>
            <person name="Salamov A.A."/>
            <person name="Brown D.W."/>
            <person name="Nagy L.G."/>
            <person name="Floudas D."/>
            <person name="Held B.W."/>
            <person name="Levasseur A."/>
            <person name="Lombard V."/>
            <person name="Morin E."/>
            <person name="Otillar R."/>
            <person name="Lindquist E.A."/>
            <person name="Sun H."/>
            <person name="LaButti K.M."/>
            <person name="Schmutz J."/>
            <person name="Jabbour D."/>
            <person name="Luo H."/>
            <person name="Baker S.E."/>
            <person name="Pisabarro A.G."/>
            <person name="Walton J.D."/>
            <person name="Blanchette R.A."/>
            <person name="Henrissat B."/>
            <person name="Martin F."/>
            <person name="Cullen D."/>
            <person name="Hibbett D.S."/>
            <person name="Grigoriev I.V."/>
        </authorList>
    </citation>
    <scope>NUCLEOTIDE SEQUENCE [LARGE SCALE GENOMIC DNA]</scope>
    <source>
        <strain evidence="4">CBS 339.88</strain>
    </source>
</reference>